<dbReference type="AlphaFoldDB" id="A0A1I4E6Q4"/>
<reference evidence="5 6" key="1">
    <citation type="submission" date="2016-10" db="EMBL/GenBank/DDBJ databases">
        <authorList>
            <person name="de Groot N.N."/>
        </authorList>
    </citation>
    <scope>NUCLEOTIDE SEQUENCE [LARGE SCALE GENOMIC DNA]</scope>
    <source>
        <strain evidence="5 6">DSM 19981</strain>
    </source>
</reference>
<proteinExistence type="inferred from homology"/>
<accession>A0A1I4E6Q4</accession>
<dbReference type="RefSeq" id="WP_092962597.1">
    <property type="nucleotide sequence ID" value="NZ_FOSQ01000014.1"/>
</dbReference>
<evidence type="ECO:0000256" key="3">
    <source>
        <dbReference type="ARBA" id="ARBA00023239"/>
    </source>
</evidence>
<comment type="similarity">
    <text evidence="1">Belongs to the HpcH/HpaI aldolase family.</text>
</comment>
<keyword evidence="2" id="KW-0479">Metal-binding</keyword>
<dbReference type="InterPro" id="IPR005000">
    <property type="entry name" value="Aldolase/citrate-lyase_domain"/>
</dbReference>
<dbReference type="PANTHER" id="PTHR30502">
    <property type="entry name" value="2-KETO-3-DEOXY-L-RHAMNONATE ALDOLASE"/>
    <property type="match status" value="1"/>
</dbReference>
<protein>
    <submittedName>
        <fullName evidence="5">2-keto-3-deoxy-L-rhamnonate aldolase RhmA</fullName>
    </submittedName>
</protein>
<dbReference type="OrthoDB" id="9802624at2"/>
<keyword evidence="6" id="KW-1185">Reference proteome</keyword>
<dbReference type="GO" id="GO:0005737">
    <property type="term" value="C:cytoplasm"/>
    <property type="evidence" value="ECO:0007669"/>
    <property type="project" value="TreeGrafter"/>
</dbReference>
<keyword evidence="3" id="KW-0456">Lyase</keyword>
<dbReference type="Proteomes" id="UP000199473">
    <property type="component" value="Unassembled WGS sequence"/>
</dbReference>
<organism evidence="5 6">
    <name type="scientific">Falsiroseomonas stagni DSM 19981</name>
    <dbReference type="NCBI Taxonomy" id="1123062"/>
    <lineage>
        <taxon>Bacteria</taxon>
        <taxon>Pseudomonadati</taxon>
        <taxon>Pseudomonadota</taxon>
        <taxon>Alphaproteobacteria</taxon>
        <taxon>Acetobacterales</taxon>
        <taxon>Roseomonadaceae</taxon>
        <taxon>Falsiroseomonas</taxon>
    </lineage>
</organism>
<name>A0A1I4E6Q4_9PROT</name>
<dbReference type="EMBL" id="FOSQ01000014">
    <property type="protein sequence ID" value="SFL00620.1"/>
    <property type="molecule type" value="Genomic_DNA"/>
</dbReference>
<dbReference type="GO" id="GO:0016832">
    <property type="term" value="F:aldehyde-lyase activity"/>
    <property type="evidence" value="ECO:0007669"/>
    <property type="project" value="TreeGrafter"/>
</dbReference>
<dbReference type="PANTHER" id="PTHR30502:SF0">
    <property type="entry name" value="PHOSPHOENOLPYRUVATE CARBOXYLASE FAMILY PROTEIN"/>
    <property type="match status" value="1"/>
</dbReference>
<evidence type="ECO:0000313" key="5">
    <source>
        <dbReference type="EMBL" id="SFL00620.1"/>
    </source>
</evidence>
<dbReference type="STRING" id="1123062.SAMN02745775_11422"/>
<dbReference type="Pfam" id="PF03328">
    <property type="entry name" value="HpcH_HpaI"/>
    <property type="match status" value="1"/>
</dbReference>
<gene>
    <name evidence="5" type="ORF">SAMN02745775_11422</name>
</gene>
<evidence type="ECO:0000313" key="6">
    <source>
        <dbReference type="Proteomes" id="UP000199473"/>
    </source>
</evidence>
<feature type="domain" description="HpcH/HpaI aldolase/citrate lyase" evidence="4">
    <location>
        <begin position="36"/>
        <end position="252"/>
    </location>
</feature>
<dbReference type="InterPro" id="IPR040442">
    <property type="entry name" value="Pyrv_kinase-like_dom_sf"/>
</dbReference>
<evidence type="ECO:0000256" key="2">
    <source>
        <dbReference type="ARBA" id="ARBA00022723"/>
    </source>
</evidence>
<dbReference type="InterPro" id="IPR015813">
    <property type="entry name" value="Pyrv/PenolPyrv_kinase-like_dom"/>
</dbReference>
<evidence type="ECO:0000259" key="4">
    <source>
        <dbReference type="Pfam" id="PF03328"/>
    </source>
</evidence>
<evidence type="ECO:0000256" key="1">
    <source>
        <dbReference type="ARBA" id="ARBA00005568"/>
    </source>
</evidence>
<dbReference type="SUPFAM" id="SSF51621">
    <property type="entry name" value="Phosphoenolpyruvate/pyruvate domain"/>
    <property type="match status" value="1"/>
</dbReference>
<dbReference type="InterPro" id="IPR050251">
    <property type="entry name" value="HpcH-HpaI_aldolase"/>
</dbReference>
<dbReference type="GO" id="GO:0046872">
    <property type="term" value="F:metal ion binding"/>
    <property type="evidence" value="ECO:0007669"/>
    <property type="project" value="UniProtKB-KW"/>
</dbReference>
<sequence>MTVQPADILRNLVREKLARDEVVASMTVRLVRGIEIAQIAASAGFDSLYVDMEHSPLTLDMTGQVCMAALAAGITPFVRVPALTPEYVGRVLDAGSLGIIAPHVRSAEDAKAVVAMARFAPLGTRSAAAPLPQFGFRSFPASLANPVLDAATMVIPMVETLEALDRVEEIVAVEGVDMVLVGTNDLTAEMGIPGRYDDPRVRDAYRRIIDAARGRGKHVGIGGLASRPDLVAEIVGMGARYVSTGTDLGFLAAACAAKAREVKALCGKGA</sequence>
<dbReference type="Gene3D" id="3.20.20.60">
    <property type="entry name" value="Phosphoenolpyruvate-binding domains"/>
    <property type="match status" value="1"/>
</dbReference>